<name>A0AAV4N291_CAEEX</name>
<reference evidence="2 3" key="1">
    <citation type="submission" date="2021-06" db="EMBL/GenBank/DDBJ databases">
        <title>Caerostris extrusa draft genome.</title>
        <authorList>
            <person name="Kono N."/>
            <person name="Arakawa K."/>
        </authorList>
    </citation>
    <scope>NUCLEOTIDE SEQUENCE [LARGE SCALE GENOMIC DNA]</scope>
</reference>
<proteinExistence type="predicted"/>
<evidence type="ECO:0000313" key="2">
    <source>
        <dbReference type="EMBL" id="GIX78390.1"/>
    </source>
</evidence>
<feature type="region of interest" description="Disordered" evidence="1">
    <location>
        <begin position="68"/>
        <end position="89"/>
    </location>
</feature>
<keyword evidence="3" id="KW-1185">Reference proteome</keyword>
<gene>
    <name evidence="2" type="ORF">CEXT_48621</name>
</gene>
<sequence length="108" mass="12176">MCQQQNLNNVLILQPGATNKELKNSRPLDSFEIVIPLLPFTLLMAISSEWDSSLCVISVWHANRLTGHPVRKDSVSPTEPTPPQKNRHSPIRKCCIALHDKCQFTISM</sequence>
<evidence type="ECO:0000256" key="1">
    <source>
        <dbReference type="SAM" id="MobiDB-lite"/>
    </source>
</evidence>
<accession>A0AAV4N291</accession>
<dbReference type="AlphaFoldDB" id="A0AAV4N291"/>
<evidence type="ECO:0000313" key="3">
    <source>
        <dbReference type="Proteomes" id="UP001054945"/>
    </source>
</evidence>
<dbReference type="Proteomes" id="UP001054945">
    <property type="component" value="Unassembled WGS sequence"/>
</dbReference>
<organism evidence="2 3">
    <name type="scientific">Caerostris extrusa</name>
    <name type="common">Bark spider</name>
    <name type="synonym">Caerostris bankana</name>
    <dbReference type="NCBI Taxonomy" id="172846"/>
    <lineage>
        <taxon>Eukaryota</taxon>
        <taxon>Metazoa</taxon>
        <taxon>Ecdysozoa</taxon>
        <taxon>Arthropoda</taxon>
        <taxon>Chelicerata</taxon>
        <taxon>Arachnida</taxon>
        <taxon>Araneae</taxon>
        <taxon>Araneomorphae</taxon>
        <taxon>Entelegynae</taxon>
        <taxon>Araneoidea</taxon>
        <taxon>Araneidae</taxon>
        <taxon>Caerostris</taxon>
    </lineage>
</organism>
<dbReference type="EMBL" id="BPLR01002834">
    <property type="protein sequence ID" value="GIX78390.1"/>
    <property type="molecule type" value="Genomic_DNA"/>
</dbReference>
<protein>
    <submittedName>
        <fullName evidence="2">Uncharacterized protein</fullName>
    </submittedName>
</protein>
<comment type="caution">
    <text evidence="2">The sequence shown here is derived from an EMBL/GenBank/DDBJ whole genome shotgun (WGS) entry which is preliminary data.</text>
</comment>